<evidence type="ECO:0000259" key="12">
    <source>
        <dbReference type="PROSITE" id="PS50061"/>
    </source>
</evidence>
<dbReference type="InterPro" id="IPR036390">
    <property type="entry name" value="WH_DNA-bd_sf"/>
</dbReference>
<dbReference type="PIRSF" id="PIRSF001703">
    <property type="entry name" value="GABP_alpha"/>
    <property type="match status" value="1"/>
</dbReference>
<keyword evidence="15" id="KW-1185">Reference proteome</keyword>
<dbReference type="InterPro" id="IPR036388">
    <property type="entry name" value="WH-like_DNA-bd_sf"/>
</dbReference>
<evidence type="ECO:0000256" key="1">
    <source>
        <dbReference type="ARBA" id="ARBA00004123"/>
    </source>
</evidence>
<comment type="similarity">
    <text evidence="2 10">Belongs to the ETS family.</text>
</comment>
<dbReference type="SMART" id="SM00413">
    <property type="entry name" value="ETS"/>
    <property type="match status" value="1"/>
</dbReference>
<dbReference type="CDD" id="cd08534">
    <property type="entry name" value="SAM_PNT-GABP-alpha"/>
    <property type="match status" value="1"/>
</dbReference>
<evidence type="ECO:0000313" key="15">
    <source>
        <dbReference type="Proteomes" id="UP001557470"/>
    </source>
</evidence>
<feature type="region of interest" description="Disordered" evidence="11">
    <location>
        <begin position="306"/>
        <end position="333"/>
    </location>
</feature>
<evidence type="ECO:0000256" key="7">
    <source>
        <dbReference type="ARBA" id="ARBA00023163"/>
    </source>
</evidence>
<comment type="subunit">
    <text evidence="3">Heterotetramer of two alpha and two beta subunits.</text>
</comment>
<dbReference type="SUPFAM" id="SSF47769">
    <property type="entry name" value="SAM/Pointed domain"/>
    <property type="match status" value="1"/>
</dbReference>
<dbReference type="FunFam" id="1.10.10.10:FF:000200">
    <property type="entry name" value="GA-binding protein alpha chain, putative"/>
    <property type="match status" value="1"/>
</dbReference>
<evidence type="ECO:0000256" key="10">
    <source>
        <dbReference type="RuleBase" id="RU004019"/>
    </source>
</evidence>
<evidence type="ECO:0000256" key="3">
    <source>
        <dbReference type="ARBA" id="ARBA00011103"/>
    </source>
</evidence>
<comment type="subcellular location">
    <subcellularLocation>
        <location evidence="1 10">Nucleus</location>
    </subcellularLocation>
</comment>
<dbReference type="GO" id="GO:0000978">
    <property type="term" value="F:RNA polymerase II cis-regulatory region sequence-specific DNA binding"/>
    <property type="evidence" value="ECO:0007669"/>
    <property type="project" value="UniProtKB-ARBA"/>
</dbReference>
<dbReference type="PRINTS" id="PR00454">
    <property type="entry name" value="ETSDOMAIN"/>
</dbReference>
<dbReference type="PROSITE" id="PS51433">
    <property type="entry name" value="PNT"/>
    <property type="match status" value="1"/>
</dbReference>
<dbReference type="InterPro" id="IPR003118">
    <property type="entry name" value="Pointed_dom"/>
</dbReference>
<dbReference type="CDD" id="cd17039">
    <property type="entry name" value="Ubl_ubiquitin_like"/>
    <property type="match status" value="1"/>
</dbReference>
<reference evidence="14 15" key="1">
    <citation type="submission" date="2024-06" db="EMBL/GenBank/DDBJ databases">
        <authorList>
            <person name="Pan Q."/>
            <person name="Wen M."/>
            <person name="Jouanno E."/>
            <person name="Zahm M."/>
            <person name="Klopp C."/>
            <person name="Cabau C."/>
            <person name="Louis A."/>
            <person name="Berthelot C."/>
            <person name="Parey E."/>
            <person name="Roest Crollius H."/>
            <person name="Montfort J."/>
            <person name="Robinson-Rechavi M."/>
            <person name="Bouchez O."/>
            <person name="Lampietro C."/>
            <person name="Lopez Roques C."/>
            <person name="Donnadieu C."/>
            <person name="Postlethwait J."/>
            <person name="Bobe J."/>
            <person name="Verreycken H."/>
            <person name="Guiguen Y."/>
        </authorList>
    </citation>
    <scope>NUCLEOTIDE SEQUENCE [LARGE SCALE GENOMIC DNA]</scope>
    <source>
        <strain evidence="14">Up_M1</strain>
        <tissue evidence="14">Testis</tissue>
    </source>
</reference>
<dbReference type="InterPro" id="IPR029071">
    <property type="entry name" value="Ubiquitin-like_domsf"/>
</dbReference>
<dbReference type="Pfam" id="PF00178">
    <property type="entry name" value="Ets"/>
    <property type="match status" value="1"/>
</dbReference>
<dbReference type="Pfam" id="PF02198">
    <property type="entry name" value="SAM_PNT"/>
    <property type="match status" value="1"/>
</dbReference>
<dbReference type="GO" id="GO:0005634">
    <property type="term" value="C:nucleus"/>
    <property type="evidence" value="ECO:0007669"/>
    <property type="project" value="UniProtKB-SubCell"/>
</dbReference>
<keyword evidence="8 10" id="KW-0539">Nucleus</keyword>
<dbReference type="Gene3D" id="3.10.20.90">
    <property type="entry name" value="Phosphatidylinositol 3-kinase Catalytic Subunit, Chain A, domain 1"/>
    <property type="match status" value="1"/>
</dbReference>
<dbReference type="FunFam" id="1.10.150.50:FF:000039">
    <property type="entry name" value="GA-binding protein alpha chain, putative"/>
    <property type="match status" value="1"/>
</dbReference>
<dbReference type="EMBL" id="JAGEUA010000010">
    <property type="protein sequence ID" value="KAL0963447.1"/>
    <property type="molecule type" value="Genomic_DNA"/>
</dbReference>
<gene>
    <name evidence="14" type="ORF">UPYG_G00306510</name>
</gene>
<evidence type="ECO:0000256" key="11">
    <source>
        <dbReference type="SAM" id="MobiDB-lite"/>
    </source>
</evidence>
<proteinExistence type="inferred from homology"/>
<dbReference type="PROSITE" id="PS50061">
    <property type="entry name" value="ETS_DOMAIN_3"/>
    <property type="match status" value="1"/>
</dbReference>
<keyword evidence="4" id="KW-0597">Phosphoprotein</keyword>
<sequence>MCFREHNFRVSREPEPPFAACLAPQPMSKSETEEMIEIEIDGQEKQECLEEGVEEQTITSADLIQQDIDINEPIGNLKKLLEPRIQMSLDGYDICLQDIQLHPDHSLFDQGVKTDGTVQLSLQIITKPGEEKLNILEIVKPVETVEVVIDPDAAGEEGSLMEDGQLIAVERSSLSDDTSEQVTRWAAALEGYRKEQVRLGIPYDPVQWTADQVIHWAVWVMKEFSIDEMEVGGIHIPGHDLCSFSQEEFLQRVPSGEILWSHLELLRKYVLASQDQSGPEATVTIDQQVQIIPAAVQTTPTTIKVLKQSRGPRTPRISGGEERSSPGNRTGNNGQIQLWQFLLELLTDKDARDCISWVGEEGEFKLNQPELVAQKWGQRKNKPTMNYEKLSRALRYYYDGDMISKVQGKRFVYKFVCDLRTLIGYSAAELNSLVTECEQKKLARIQLHGIGQPITTVTLATSGQDS</sequence>
<dbReference type="PROSITE" id="PS00345">
    <property type="entry name" value="ETS_DOMAIN_1"/>
    <property type="match status" value="1"/>
</dbReference>
<dbReference type="InterPro" id="IPR000418">
    <property type="entry name" value="Ets_dom"/>
</dbReference>
<evidence type="ECO:0000256" key="2">
    <source>
        <dbReference type="ARBA" id="ARBA00005562"/>
    </source>
</evidence>
<dbReference type="Proteomes" id="UP001557470">
    <property type="component" value="Unassembled WGS sequence"/>
</dbReference>
<dbReference type="InterPro" id="IPR013761">
    <property type="entry name" value="SAM/pointed_sf"/>
</dbReference>
<evidence type="ECO:0000256" key="4">
    <source>
        <dbReference type="ARBA" id="ARBA00022553"/>
    </source>
</evidence>
<evidence type="ECO:0000256" key="5">
    <source>
        <dbReference type="ARBA" id="ARBA00023015"/>
    </source>
</evidence>
<protein>
    <recommendedName>
        <fullName evidence="9">GA-binding protein alpha chain</fullName>
    </recommendedName>
</protein>
<dbReference type="Gene3D" id="1.10.150.50">
    <property type="entry name" value="Transcription Factor, Ets-1"/>
    <property type="match status" value="1"/>
</dbReference>
<evidence type="ECO:0000256" key="9">
    <source>
        <dbReference type="ARBA" id="ARBA00073953"/>
    </source>
</evidence>
<dbReference type="Pfam" id="PF11620">
    <property type="entry name" value="GABP-alpha"/>
    <property type="match status" value="1"/>
</dbReference>
<feature type="domain" description="PNT" evidence="13">
    <location>
        <begin position="187"/>
        <end position="270"/>
    </location>
</feature>
<keyword evidence="7" id="KW-0804">Transcription</keyword>
<dbReference type="InterPro" id="IPR016312">
    <property type="entry name" value="TF_GA-bd_asu"/>
</dbReference>
<dbReference type="PROSITE" id="PS00346">
    <property type="entry name" value="ETS_DOMAIN_2"/>
    <property type="match status" value="1"/>
</dbReference>
<comment type="caution">
    <text evidence="14">The sequence shown here is derived from an EMBL/GenBank/DDBJ whole genome shotgun (WGS) entry which is preliminary data.</text>
</comment>
<accession>A0ABD0WGT5</accession>
<name>A0ABD0WGT5_UMBPY</name>
<evidence type="ECO:0000256" key="8">
    <source>
        <dbReference type="ARBA" id="ARBA00023242"/>
    </source>
</evidence>
<dbReference type="Gene3D" id="1.10.10.10">
    <property type="entry name" value="Winged helix-like DNA-binding domain superfamily/Winged helix DNA-binding domain"/>
    <property type="match status" value="1"/>
</dbReference>
<keyword evidence="5" id="KW-0805">Transcription regulation</keyword>
<dbReference type="GO" id="GO:0006357">
    <property type="term" value="P:regulation of transcription by RNA polymerase II"/>
    <property type="evidence" value="ECO:0007669"/>
    <property type="project" value="UniProtKB-ARBA"/>
</dbReference>
<dbReference type="FunFam" id="3.10.20.90:FF:000110">
    <property type="entry name" value="GA-binding protein alpha chain isoform X1"/>
    <property type="match status" value="1"/>
</dbReference>
<dbReference type="AlphaFoldDB" id="A0ABD0WGT5"/>
<dbReference type="SUPFAM" id="SSF54236">
    <property type="entry name" value="Ubiquitin-like"/>
    <property type="match status" value="1"/>
</dbReference>
<dbReference type="InterPro" id="IPR024668">
    <property type="entry name" value="GABP_asu_N"/>
</dbReference>
<dbReference type="PANTHER" id="PTHR11849:SF195">
    <property type="entry name" value="GA-BINDING PROTEIN ALPHA CHAIN"/>
    <property type="match status" value="1"/>
</dbReference>
<keyword evidence="6 10" id="KW-0238">DNA-binding</keyword>
<evidence type="ECO:0000313" key="14">
    <source>
        <dbReference type="EMBL" id="KAL0963447.1"/>
    </source>
</evidence>
<dbReference type="InterPro" id="IPR046328">
    <property type="entry name" value="ETS_fam"/>
</dbReference>
<dbReference type="SMART" id="SM00251">
    <property type="entry name" value="SAM_PNT"/>
    <property type="match status" value="1"/>
</dbReference>
<organism evidence="14 15">
    <name type="scientific">Umbra pygmaea</name>
    <name type="common">Eastern mudminnow</name>
    <dbReference type="NCBI Taxonomy" id="75934"/>
    <lineage>
        <taxon>Eukaryota</taxon>
        <taxon>Metazoa</taxon>
        <taxon>Chordata</taxon>
        <taxon>Craniata</taxon>
        <taxon>Vertebrata</taxon>
        <taxon>Euteleostomi</taxon>
        <taxon>Actinopterygii</taxon>
        <taxon>Neopterygii</taxon>
        <taxon>Teleostei</taxon>
        <taxon>Protacanthopterygii</taxon>
        <taxon>Esociformes</taxon>
        <taxon>Umbridae</taxon>
        <taxon>Umbra</taxon>
    </lineage>
</organism>
<feature type="domain" description="ETS" evidence="12">
    <location>
        <begin position="336"/>
        <end position="416"/>
    </location>
</feature>
<evidence type="ECO:0000256" key="6">
    <source>
        <dbReference type="ARBA" id="ARBA00023125"/>
    </source>
</evidence>
<dbReference type="PANTHER" id="PTHR11849">
    <property type="entry name" value="ETS"/>
    <property type="match status" value="1"/>
</dbReference>
<dbReference type="SUPFAM" id="SSF46785">
    <property type="entry name" value="Winged helix' DNA-binding domain"/>
    <property type="match status" value="1"/>
</dbReference>
<evidence type="ECO:0000259" key="13">
    <source>
        <dbReference type="PROSITE" id="PS51433"/>
    </source>
</evidence>